<evidence type="ECO:0000256" key="9">
    <source>
        <dbReference type="HAMAP-Rule" id="MF_02204"/>
    </source>
</evidence>
<keyword evidence="6" id="KW-0998">Cell outer membrane</keyword>
<evidence type="ECO:0000256" key="5">
    <source>
        <dbReference type="ARBA" id="ARBA00023139"/>
    </source>
</evidence>
<dbReference type="PANTHER" id="PTHR30329:SF21">
    <property type="entry name" value="LIPOPROTEIN YIAD-RELATED"/>
    <property type="match status" value="1"/>
</dbReference>
<dbReference type="CDD" id="cd07185">
    <property type="entry name" value="OmpA_C-like"/>
    <property type="match status" value="1"/>
</dbReference>
<reference evidence="13 14" key="1">
    <citation type="journal article" date="2023" name="ISME J.">
        <title>Cultivation and genomic characterization of novel and ubiquitous marine nitrite-oxidizing bacteria from the Nitrospirales.</title>
        <authorList>
            <person name="Mueller A.J."/>
            <person name="Daebeler A."/>
            <person name="Herbold C.W."/>
            <person name="Kirkegaard R.H."/>
            <person name="Daims H."/>
        </authorList>
    </citation>
    <scope>NUCLEOTIDE SEQUENCE [LARGE SCALE GENOMIC DNA]</scope>
    <source>
        <strain evidence="13 14">EB</strain>
    </source>
</reference>
<evidence type="ECO:0000313" key="14">
    <source>
        <dbReference type="Proteomes" id="UP001250932"/>
    </source>
</evidence>
<evidence type="ECO:0000259" key="12">
    <source>
        <dbReference type="PROSITE" id="PS51123"/>
    </source>
</evidence>
<dbReference type="PRINTS" id="PR01023">
    <property type="entry name" value="NAFLGMOTY"/>
</dbReference>
<evidence type="ECO:0000256" key="10">
    <source>
        <dbReference type="PROSITE-ProRule" id="PRU00473"/>
    </source>
</evidence>
<evidence type="ECO:0000256" key="4">
    <source>
        <dbReference type="ARBA" id="ARBA00023136"/>
    </source>
</evidence>
<accession>A0ABU3KAN2</accession>
<organism evidence="13 14">
    <name type="scientific">Candidatus Nitronereus thalassa</name>
    <dbReference type="NCBI Taxonomy" id="3020898"/>
    <lineage>
        <taxon>Bacteria</taxon>
        <taxon>Pseudomonadati</taxon>
        <taxon>Nitrospirota</taxon>
        <taxon>Nitrospiria</taxon>
        <taxon>Nitrospirales</taxon>
        <taxon>Nitrospiraceae</taxon>
        <taxon>Candidatus Nitronereus</taxon>
    </lineage>
</organism>
<evidence type="ECO:0000256" key="7">
    <source>
        <dbReference type="ARBA" id="ARBA00023288"/>
    </source>
</evidence>
<dbReference type="HAMAP" id="MF_02204">
    <property type="entry name" value="Pal"/>
    <property type="match status" value="1"/>
</dbReference>
<dbReference type="Gene3D" id="3.30.1330.60">
    <property type="entry name" value="OmpA-like domain"/>
    <property type="match status" value="1"/>
</dbReference>
<evidence type="ECO:0000256" key="11">
    <source>
        <dbReference type="SAM" id="MobiDB-lite"/>
    </source>
</evidence>
<keyword evidence="2" id="KW-0132">Cell division</keyword>
<dbReference type="SUPFAM" id="SSF103088">
    <property type="entry name" value="OmpA-like"/>
    <property type="match status" value="1"/>
</dbReference>
<protein>
    <recommendedName>
        <fullName evidence="9">Peptidoglycan-associated protein</fullName>
    </recommendedName>
</protein>
<evidence type="ECO:0000256" key="1">
    <source>
        <dbReference type="ARBA" id="ARBA00004442"/>
    </source>
</evidence>
<feature type="region of interest" description="Disordered" evidence="11">
    <location>
        <begin position="102"/>
        <end position="147"/>
    </location>
</feature>
<keyword evidence="4 10" id="KW-0472">Membrane</keyword>
<evidence type="ECO:0000256" key="6">
    <source>
        <dbReference type="ARBA" id="ARBA00023237"/>
    </source>
</evidence>
<evidence type="ECO:0000256" key="3">
    <source>
        <dbReference type="ARBA" id="ARBA00022729"/>
    </source>
</evidence>
<dbReference type="PROSITE" id="PS51123">
    <property type="entry name" value="OMPA_2"/>
    <property type="match status" value="1"/>
</dbReference>
<sequence length="259" mass="28863">MQREFPENGVCHSGVQNGGRGIVVGNWCLPLLFLFGLLTGCETTGQVRSITDEDIPATRIIPPVVKEEPVLENVVDEPKDLPTLAESVTPSETIQQELIEAASPEQLPEAMETAPVKPLSPPKDLPLATPHTPESLESTVAPPSEPIQPKTLQDVYFDFDQATILSSAKIVLQTNARLLQTHFQHLNILIEGHCDERGSVEYNLVLGVRRAQAVQTYLRDLGIPQSRIRIVSYGKERPVCSEQHERCWQKNRRAHFVLR</sequence>
<comment type="subcellular location">
    <subcellularLocation>
        <location evidence="1">Cell outer membrane</location>
    </subcellularLocation>
</comment>
<dbReference type="PANTHER" id="PTHR30329">
    <property type="entry name" value="STATOR ELEMENT OF FLAGELLAR MOTOR COMPLEX"/>
    <property type="match status" value="1"/>
</dbReference>
<dbReference type="InterPro" id="IPR036737">
    <property type="entry name" value="OmpA-like_sf"/>
</dbReference>
<dbReference type="Proteomes" id="UP001250932">
    <property type="component" value="Unassembled WGS sequence"/>
</dbReference>
<evidence type="ECO:0000256" key="2">
    <source>
        <dbReference type="ARBA" id="ARBA00022618"/>
    </source>
</evidence>
<dbReference type="Pfam" id="PF00691">
    <property type="entry name" value="OmpA"/>
    <property type="match status" value="1"/>
</dbReference>
<dbReference type="RefSeq" id="WP_313834014.1">
    <property type="nucleotide sequence ID" value="NZ_JAQOUE010000001.1"/>
</dbReference>
<gene>
    <name evidence="9 13" type="primary">pal</name>
    <name evidence="13" type="ORF">PPG34_13905</name>
</gene>
<dbReference type="InterPro" id="IPR006664">
    <property type="entry name" value="OMP_bac"/>
</dbReference>
<dbReference type="InterPro" id="IPR039001">
    <property type="entry name" value="Pal"/>
</dbReference>
<keyword evidence="7 13" id="KW-0449">Lipoprotein</keyword>
<keyword evidence="3" id="KW-0732">Signal</keyword>
<dbReference type="NCBIfam" id="TIGR02802">
    <property type="entry name" value="Pal_lipo"/>
    <property type="match status" value="1"/>
</dbReference>
<name>A0ABU3KAN2_9BACT</name>
<keyword evidence="5" id="KW-0564">Palmitate</keyword>
<dbReference type="EMBL" id="JAQOUE010000001">
    <property type="protein sequence ID" value="MDT7043447.1"/>
    <property type="molecule type" value="Genomic_DNA"/>
</dbReference>
<feature type="domain" description="OmpA-like" evidence="12">
    <location>
        <begin position="144"/>
        <end position="259"/>
    </location>
</feature>
<keyword evidence="8" id="KW-0131">Cell cycle</keyword>
<dbReference type="InterPro" id="IPR006665">
    <property type="entry name" value="OmpA-like"/>
</dbReference>
<comment type="caution">
    <text evidence="13">The sequence shown here is derived from an EMBL/GenBank/DDBJ whole genome shotgun (WGS) entry which is preliminary data.</text>
</comment>
<proteinExistence type="inferred from homology"/>
<keyword evidence="14" id="KW-1185">Reference proteome</keyword>
<dbReference type="InterPro" id="IPR050330">
    <property type="entry name" value="Bact_OuterMem_StrucFunc"/>
</dbReference>
<comment type="similarity">
    <text evidence="9">Belongs to the Pal lipoprotein family.</text>
</comment>
<evidence type="ECO:0000256" key="8">
    <source>
        <dbReference type="ARBA" id="ARBA00023306"/>
    </source>
</evidence>
<evidence type="ECO:0000313" key="13">
    <source>
        <dbReference type="EMBL" id="MDT7043447.1"/>
    </source>
</evidence>
<dbReference type="PRINTS" id="PR01021">
    <property type="entry name" value="OMPADOMAIN"/>
</dbReference>
<dbReference type="InterPro" id="IPR014169">
    <property type="entry name" value="Pal_lipo_C"/>
</dbReference>